<sequence length="208" mass="22646">MNTKEDYKPLLERVFGDDIDIVRARIENRQESAIDKALSDAGIDPDALVERALKQIELPEHSGDLEAPAPLRVYDLTDEEFEQLDEEEIDFYLEAHGVEVLAMLERVESSVRAPVSDLEHEPTIDQLDLVGVAAAEIGPDDITPVAQVKTFRPFRPAMAAGVAGLVLVAGISYYMANNRVFGPFGEPSEVVATSPLIADDSGLASDAL</sequence>
<organism evidence="2">
    <name type="scientific">marine metagenome</name>
    <dbReference type="NCBI Taxonomy" id="408172"/>
    <lineage>
        <taxon>unclassified sequences</taxon>
        <taxon>metagenomes</taxon>
        <taxon>ecological metagenomes</taxon>
    </lineage>
</organism>
<evidence type="ECO:0000313" key="2">
    <source>
        <dbReference type="EMBL" id="SVA81360.1"/>
    </source>
</evidence>
<gene>
    <name evidence="2" type="ORF">METZ01_LOCUS134214</name>
</gene>
<feature type="transmembrane region" description="Helical" evidence="1">
    <location>
        <begin position="157"/>
        <end position="176"/>
    </location>
</feature>
<name>A0A381YWN4_9ZZZZ</name>
<proteinExistence type="predicted"/>
<keyword evidence="1" id="KW-0472">Membrane</keyword>
<reference evidence="2" key="1">
    <citation type="submission" date="2018-05" db="EMBL/GenBank/DDBJ databases">
        <authorList>
            <person name="Lanie J.A."/>
            <person name="Ng W.-L."/>
            <person name="Kazmierczak K.M."/>
            <person name="Andrzejewski T.M."/>
            <person name="Davidsen T.M."/>
            <person name="Wayne K.J."/>
            <person name="Tettelin H."/>
            <person name="Glass J.I."/>
            <person name="Rusch D."/>
            <person name="Podicherti R."/>
            <person name="Tsui H.-C.T."/>
            <person name="Winkler M.E."/>
        </authorList>
    </citation>
    <scope>NUCLEOTIDE SEQUENCE</scope>
</reference>
<dbReference type="AlphaFoldDB" id="A0A381YWN4"/>
<protein>
    <submittedName>
        <fullName evidence="2">Uncharacterized protein</fullName>
    </submittedName>
</protein>
<dbReference type="EMBL" id="UINC01019238">
    <property type="protein sequence ID" value="SVA81360.1"/>
    <property type="molecule type" value="Genomic_DNA"/>
</dbReference>
<feature type="non-terminal residue" evidence="2">
    <location>
        <position position="208"/>
    </location>
</feature>
<evidence type="ECO:0000256" key="1">
    <source>
        <dbReference type="SAM" id="Phobius"/>
    </source>
</evidence>
<keyword evidence="1" id="KW-1133">Transmembrane helix</keyword>
<keyword evidence="1" id="KW-0812">Transmembrane</keyword>
<accession>A0A381YWN4</accession>